<sequence>MAYLMTDIDSGDHECNNWHNNPDLDWILENEDGFKDMFVGQEIYTKFLRIITDLRVTSDCQLLHLTNFSRTDLFQELLIDPLVEAIIEDHGYGEITRHSLCLELPDHYNQICKQVGKNASTSNAPTSLSHCKTWYTIALFLLEANATTDEDVKQLKDFITSITAPCNDQIQGQVEFLAPNSDFINNYAIPCNLNNNGCAQNISHLTKDQMTFVNVEDIRTFGIMMGWALMDNSEAIKAADAVVLYLFGKLSSYDNSTDAMKELIEGIKNYGYGVISYLKEVEIIVRVIVLDVPLGQNLNSTIPSYIFDIADGWDSLIPVPHGENLTSSKYVDQFTVCV</sequence>
<reference evidence="2" key="1">
    <citation type="submission" date="2022-11" db="UniProtKB">
        <authorList>
            <consortium name="WormBaseParasite"/>
        </authorList>
    </citation>
    <scope>IDENTIFICATION</scope>
</reference>
<name>A0A914CHV4_9BILA</name>
<evidence type="ECO:0000313" key="1">
    <source>
        <dbReference type="Proteomes" id="UP000887540"/>
    </source>
</evidence>
<evidence type="ECO:0000313" key="2">
    <source>
        <dbReference type="WBParaSite" id="ACRNAN_scaffold10983.g19987.t1"/>
    </source>
</evidence>
<accession>A0A914CHV4</accession>
<dbReference type="Proteomes" id="UP000887540">
    <property type="component" value="Unplaced"/>
</dbReference>
<organism evidence="1 2">
    <name type="scientific">Acrobeloides nanus</name>
    <dbReference type="NCBI Taxonomy" id="290746"/>
    <lineage>
        <taxon>Eukaryota</taxon>
        <taxon>Metazoa</taxon>
        <taxon>Ecdysozoa</taxon>
        <taxon>Nematoda</taxon>
        <taxon>Chromadorea</taxon>
        <taxon>Rhabditida</taxon>
        <taxon>Tylenchina</taxon>
        <taxon>Cephalobomorpha</taxon>
        <taxon>Cephaloboidea</taxon>
        <taxon>Cephalobidae</taxon>
        <taxon>Acrobeloides</taxon>
    </lineage>
</organism>
<keyword evidence="1" id="KW-1185">Reference proteome</keyword>
<dbReference type="AlphaFoldDB" id="A0A914CHV4"/>
<proteinExistence type="predicted"/>
<protein>
    <submittedName>
        <fullName evidence="2">Uncharacterized protein</fullName>
    </submittedName>
</protein>
<dbReference type="WBParaSite" id="ACRNAN_scaffold10983.g19987.t1">
    <property type="protein sequence ID" value="ACRNAN_scaffold10983.g19987.t1"/>
    <property type="gene ID" value="ACRNAN_scaffold10983.g19987"/>
</dbReference>